<feature type="region of interest" description="Disordered" evidence="1">
    <location>
        <begin position="284"/>
        <end position="314"/>
    </location>
</feature>
<evidence type="ECO:0000256" key="1">
    <source>
        <dbReference type="SAM" id="MobiDB-lite"/>
    </source>
</evidence>
<feature type="compositionally biased region" description="Polar residues" evidence="1">
    <location>
        <begin position="111"/>
        <end position="123"/>
    </location>
</feature>
<dbReference type="Proteomes" id="UP000887226">
    <property type="component" value="Unassembled WGS sequence"/>
</dbReference>
<feature type="region of interest" description="Disordered" evidence="1">
    <location>
        <begin position="86"/>
        <end position="123"/>
    </location>
</feature>
<feature type="region of interest" description="Disordered" evidence="1">
    <location>
        <begin position="1"/>
        <end position="20"/>
    </location>
</feature>
<name>A0A9P7Z066_9HELO</name>
<organism evidence="2 3">
    <name type="scientific">Calycina marina</name>
    <dbReference type="NCBI Taxonomy" id="1763456"/>
    <lineage>
        <taxon>Eukaryota</taxon>
        <taxon>Fungi</taxon>
        <taxon>Dikarya</taxon>
        <taxon>Ascomycota</taxon>
        <taxon>Pezizomycotina</taxon>
        <taxon>Leotiomycetes</taxon>
        <taxon>Helotiales</taxon>
        <taxon>Pezizellaceae</taxon>
        <taxon>Calycina</taxon>
    </lineage>
</organism>
<evidence type="ECO:0000313" key="2">
    <source>
        <dbReference type="EMBL" id="KAG9242876.1"/>
    </source>
</evidence>
<sequence>MASERRYRGAANAIRAGTSTHPELDQALLTAGGDQGPGTIQETVRAEVQKPRMKWVYCSDHTDPVNFGFMFLVPDDGADEVEPLEIPSSLPSTDRAPSTTVPDATSLYPRHSQTATPNFTSSVSSASIPAFQIDGSHYYEIEQSRSVSPQVTQQINPHATFITSPHQVYDGSSITYQDAFNSTYQDAFNFTSRGPHSISSYVEPNLQQLPYRQSTPPETSDASSPFQTPTSNAPWTMQTGSQFQEHEYFSENWDATFNQTLASALYSVPTTSGASVELIHAPSLAQKRKHSRSPSHTDALLQEPLQGGHPANREAHKRRHALEDLMPIPNYDRIPTICSRCHIYQVANFTPEQTEYLLNRPHQSKNPSICNLCLQAFAHMEDSLLSGPAFIERSRSWRGFMLERPHIQYDFEALNQPSDQWVTTVKQARSTLLWGEDCTELLEIVRNYQNNFNKPNLSLQATAISLSAVCDLYNCFVTAPTRPSHCAVQDIVAHVRTVRITLRAAFQHLQHLALSPTPTRERKDWFPTFLSAVMITMAAITFVDILGSAQPPYREQIWGNDWGERVKEMRHGGYGMLIGVLRANTNGVNPLKLKCWTEEKSDPFIIETPKSYKKGKQSLRETSSPAEREREILLGRQSPAALRGVLELKKWQEKYKADLEIGENMFVKEIYAQAMMRPVASLWKVFEMKDTAGL</sequence>
<gene>
    <name evidence="2" type="ORF">BJ878DRAFT_543847</name>
</gene>
<feature type="region of interest" description="Disordered" evidence="1">
    <location>
        <begin position="210"/>
        <end position="235"/>
    </location>
</feature>
<dbReference type="EMBL" id="MU254027">
    <property type="protein sequence ID" value="KAG9242876.1"/>
    <property type="molecule type" value="Genomic_DNA"/>
</dbReference>
<reference evidence="2" key="1">
    <citation type="journal article" date="2021" name="IMA Fungus">
        <title>Genomic characterization of three marine fungi, including Emericellopsis atlantica sp. nov. with signatures of a generalist lifestyle and marine biomass degradation.</title>
        <authorList>
            <person name="Hagestad O.C."/>
            <person name="Hou L."/>
            <person name="Andersen J.H."/>
            <person name="Hansen E.H."/>
            <person name="Altermark B."/>
            <person name="Li C."/>
            <person name="Kuhnert E."/>
            <person name="Cox R.J."/>
            <person name="Crous P.W."/>
            <person name="Spatafora J.W."/>
            <person name="Lail K."/>
            <person name="Amirebrahimi M."/>
            <person name="Lipzen A."/>
            <person name="Pangilinan J."/>
            <person name="Andreopoulos W."/>
            <person name="Hayes R.D."/>
            <person name="Ng V."/>
            <person name="Grigoriev I.V."/>
            <person name="Jackson S.A."/>
            <person name="Sutton T.D.S."/>
            <person name="Dobson A.D.W."/>
            <person name="Rama T."/>
        </authorList>
    </citation>
    <scope>NUCLEOTIDE SEQUENCE</scope>
    <source>
        <strain evidence="2">TRa3180A</strain>
    </source>
</reference>
<evidence type="ECO:0000313" key="3">
    <source>
        <dbReference type="Proteomes" id="UP000887226"/>
    </source>
</evidence>
<dbReference type="OrthoDB" id="3485019at2759"/>
<accession>A0A9P7Z066</accession>
<comment type="caution">
    <text evidence="2">The sequence shown here is derived from an EMBL/GenBank/DDBJ whole genome shotgun (WGS) entry which is preliminary data.</text>
</comment>
<dbReference type="AlphaFoldDB" id="A0A9P7Z066"/>
<feature type="compositionally biased region" description="Polar residues" evidence="1">
    <location>
        <begin position="89"/>
        <end position="103"/>
    </location>
</feature>
<keyword evidence="3" id="KW-1185">Reference proteome</keyword>
<protein>
    <submittedName>
        <fullName evidence="2">Uncharacterized protein</fullName>
    </submittedName>
</protein>
<proteinExistence type="predicted"/>